<dbReference type="Proteomes" id="UP000020825">
    <property type="component" value="Unassembled WGS sequence"/>
</dbReference>
<evidence type="ECO:0000313" key="2">
    <source>
        <dbReference type="Proteomes" id="UP000020825"/>
    </source>
</evidence>
<organism evidence="1 2">
    <name type="scientific">Mycobacterium intracellulare 1956</name>
    <dbReference type="NCBI Taxonomy" id="1299331"/>
    <lineage>
        <taxon>Bacteria</taxon>
        <taxon>Bacillati</taxon>
        <taxon>Actinomycetota</taxon>
        <taxon>Actinomycetes</taxon>
        <taxon>Mycobacteriales</taxon>
        <taxon>Mycobacteriaceae</taxon>
        <taxon>Mycobacterium</taxon>
        <taxon>Mycobacterium avium complex (MAC)</taxon>
    </lineage>
</organism>
<gene>
    <name evidence="1" type="ORF">I550_0496</name>
</gene>
<accession>X8CNF7</accession>
<protein>
    <submittedName>
        <fullName evidence="1">Uncharacterized protein</fullName>
    </submittedName>
</protein>
<comment type="caution">
    <text evidence="1">The sequence shown here is derived from an EMBL/GenBank/DDBJ whole genome shotgun (WGS) entry which is preliminary data.</text>
</comment>
<name>X8CNF7_MYCIT</name>
<sequence>MFALNARAHRKDLKVFAWNTVASITETLWCVVALQPTRSRTTSAW</sequence>
<reference evidence="1 2" key="1">
    <citation type="submission" date="2013-12" db="EMBL/GenBank/DDBJ databases">
        <authorList>
            <person name="Zelazny A."/>
            <person name="Olivier K."/>
            <person name="Holland S."/>
            <person name="Lenaerts A."/>
            <person name="Ordway D."/>
            <person name="DeGroote M.A."/>
            <person name="Parker T."/>
            <person name="Sizemore C."/>
            <person name="Tallon L.J."/>
            <person name="Sadzewicz L.K."/>
            <person name="Sengamalay N."/>
            <person name="Fraser C.M."/>
            <person name="Hine E."/>
            <person name="Shefchek K.A."/>
            <person name="Das S.P."/>
            <person name="Tettelin H."/>
        </authorList>
    </citation>
    <scope>NUCLEOTIDE SEQUENCE [LARGE SCALE GENOMIC DNA]</scope>
    <source>
        <strain evidence="1 2">1956</strain>
    </source>
</reference>
<dbReference type="EMBL" id="JAOG01000001">
    <property type="protein sequence ID" value="EUA57371.1"/>
    <property type="molecule type" value="Genomic_DNA"/>
</dbReference>
<dbReference type="AlphaFoldDB" id="X8CNF7"/>
<evidence type="ECO:0000313" key="1">
    <source>
        <dbReference type="EMBL" id="EUA57371.1"/>
    </source>
</evidence>
<proteinExistence type="predicted"/>
<dbReference type="PATRIC" id="fig|1299331.3.peg.482"/>